<dbReference type="EMBL" id="NXIB02000027">
    <property type="protein sequence ID" value="PHX56225.1"/>
    <property type="molecule type" value="Genomic_DNA"/>
</dbReference>
<proteinExistence type="predicted"/>
<keyword evidence="3" id="KW-1185">Reference proteome</keyword>
<keyword evidence="1" id="KW-1133">Transmembrane helix</keyword>
<keyword evidence="1" id="KW-0472">Membrane</keyword>
<comment type="caution">
    <text evidence="2">The sequence shown here is derived from an EMBL/GenBank/DDBJ whole genome shotgun (WGS) entry which is preliminary data.</text>
</comment>
<organism evidence="2 3">
    <name type="scientific">Tychonema bourrellyi FEM_GT703</name>
    <dbReference type="NCBI Taxonomy" id="2040638"/>
    <lineage>
        <taxon>Bacteria</taxon>
        <taxon>Bacillati</taxon>
        <taxon>Cyanobacteriota</taxon>
        <taxon>Cyanophyceae</taxon>
        <taxon>Oscillatoriophycideae</taxon>
        <taxon>Oscillatoriales</taxon>
        <taxon>Microcoleaceae</taxon>
        <taxon>Tychonema</taxon>
    </lineage>
</organism>
<feature type="transmembrane region" description="Helical" evidence="1">
    <location>
        <begin position="122"/>
        <end position="144"/>
    </location>
</feature>
<gene>
    <name evidence="2" type="ORF">CP500_006580</name>
</gene>
<protein>
    <submittedName>
        <fullName evidence="2">Uncharacterized protein</fullName>
    </submittedName>
</protein>
<keyword evidence="1" id="KW-0812">Transmembrane</keyword>
<sequence length="147" mass="15264">MHLGLQIVRNAPKAIWIKSQNLLLHTLQLILETGFLEGVNYISACPTTETRFLDISPDYFRIKRSHSIMNSNNSLATTAVGGALVAGKLATLTGATATGIATTTGGIGISTVATATGTAMSVAIAPAIAIAAPVVAVGAFIWWLSRD</sequence>
<evidence type="ECO:0000313" key="3">
    <source>
        <dbReference type="Proteomes" id="UP000226442"/>
    </source>
</evidence>
<evidence type="ECO:0000313" key="2">
    <source>
        <dbReference type="EMBL" id="PHX56225.1"/>
    </source>
</evidence>
<accession>A0A2G4F3B3</accession>
<dbReference type="AlphaFoldDB" id="A0A2G4F3B3"/>
<dbReference type="Proteomes" id="UP000226442">
    <property type="component" value="Unassembled WGS sequence"/>
</dbReference>
<reference evidence="2" key="1">
    <citation type="submission" date="2017-10" db="EMBL/GenBank/DDBJ databases">
        <title>Draft genome sequence of the planktic cyanobacteria Tychonema bourrellyi isolated from alpine lentic freshwater.</title>
        <authorList>
            <person name="Tett A."/>
            <person name="Armanini F."/>
            <person name="Asnicar F."/>
            <person name="Boscaini A."/>
            <person name="Pasolli E."/>
            <person name="Zolfo M."/>
            <person name="Donati C."/>
            <person name="Salmaso N."/>
            <person name="Segata N."/>
        </authorList>
    </citation>
    <scope>NUCLEOTIDE SEQUENCE</scope>
    <source>
        <strain evidence="2">FEM_GT703</strain>
    </source>
</reference>
<name>A0A2G4F3B3_9CYAN</name>
<evidence type="ECO:0000256" key="1">
    <source>
        <dbReference type="SAM" id="Phobius"/>
    </source>
</evidence>